<evidence type="ECO:0000256" key="4">
    <source>
        <dbReference type="ARBA" id="ARBA00022741"/>
    </source>
</evidence>
<sequence length="780" mass="80141">MTPSGVNVEPAADTAAVEHRDGPFTARWYAGERGALALRIPGPDGEFFDAVASMEYRCPPWVSDPFTAPDARPGGGHGGESAGGEGPGGDVLGGRYRVTRGIYQAAHGNVFRAVDTETRRPVVVKQARAHVGEGKDGSDARTRLRNERRVLEAADGVEGVPALVDHFAHGADEFLATSDAGSTNLLLHVRLHGSFMPPAHTPGWAPPFAFLRLMTEVAATLEALHARGIVMRDVTPRNIVLGAERAVLIDFGLAAWNGFHLPGGTPGFAPARQLRGGTPRPEDDCFALGMVLGYAATGMLPLAGVTVPGLARTRMLQAVTALYGEEQRDFARLLGALLSDEPGAARGALGALAARGWFGREGAPRTAPPVGGGAVRVEPATLARHVLDSVISGVEADLLAAPGASIGAVDASVYTGSAGIGLELLHHRDHKDVPALLPRLASHAVTAAHRVDLAPGLLAGATGVHVFLAALRAEGVAWAEETPGHEERQGHGGTEGCGGTEGRGAYGLAFARQGAAPDASDDILSGTAGIGLGHLFLGDLEEGATGAAHLDAARACADELLARDEPRMSVTPDSGLPQGAGVDPSFGYAHGLAGVVDFLLALAARDGEGADPRVVHGAHTRALALCARAGDLVAASGAASAVPITASWCQGLAGAARTLHHAGRLFGDPAFTGAALSAAAACAAWVPRMENLSQCCGVAGAGSALAEIAHDTGDERCWDGAHRAARHLVARSFDPDEAPLLIAPGAQDAPHSWGMGTTGLLAFLRRLTRPHTPDLLTRTV</sequence>
<keyword evidence="2" id="KW-0723">Serine/threonine-protein kinase</keyword>
<evidence type="ECO:0000256" key="6">
    <source>
        <dbReference type="ARBA" id="ARBA00022840"/>
    </source>
</evidence>
<dbReference type="RefSeq" id="WP_280842871.1">
    <property type="nucleotide sequence ID" value="NZ_JANCPR020000086.1"/>
</dbReference>
<reference evidence="9 10" key="1">
    <citation type="submission" date="2023-05" db="EMBL/GenBank/DDBJ databases">
        <title>Streptantibioticus silvisoli sp. nov., acidotolerant actinomycetes 1 from pine litter.</title>
        <authorList>
            <person name="Swiecimska M."/>
            <person name="Golinska P."/>
            <person name="Sangal V."/>
            <person name="Wachnowicz B."/>
            <person name="Goodfellow M."/>
        </authorList>
    </citation>
    <scope>NUCLEOTIDE SEQUENCE [LARGE SCALE GENOMIC DNA]</scope>
    <source>
        <strain evidence="9 10">DSM 42109</strain>
    </source>
</reference>
<accession>A0ABT7AAL1</accession>
<keyword evidence="10" id="KW-1185">Reference proteome</keyword>
<dbReference type="InterPro" id="IPR007822">
    <property type="entry name" value="LANC-like"/>
</dbReference>
<dbReference type="SMART" id="SM00220">
    <property type="entry name" value="S_TKc"/>
    <property type="match status" value="1"/>
</dbReference>
<dbReference type="Proteomes" id="UP001214441">
    <property type="component" value="Unassembled WGS sequence"/>
</dbReference>
<evidence type="ECO:0000313" key="10">
    <source>
        <dbReference type="Proteomes" id="UP001214441"/>
    </source>
</evidence>
<dbReference type="InterPro" id="IPR012341">
    <property type="entry name" value="6hp_glycosidase-like_sf"/>
</dbReference>
<evidence type="ECO:0000259" key="8">
    <source>
        <dbReference type="PROSITE" id="PS50011"/>
    </source>
</evidence>
<evidence type="ECO:0000256" key="2">
    <source>
        <dbReference type="ARBA" id="ARBA00022527"/>
    </source>
</evidence>
<keyword evidence="3" id="KW-0808">Transferase</keyword>
<dbReference type="Gene3D" id="1.50.10.10">
    <property type="match status" value="1"/>
</dbReference>
<feature type="compositionally biased region" description="Gly residues" evidence="7">
    <location>
        <begin position="73"/>
        <end position="90"/>
    </location>
</feature>
<name>A0ABT7AAL1_9ACTN</name>
<dbReference type="PRINTS" id="PR01950">
    <property type="entry name" value="LANCSUPER"/>
</dbReference>
<dbReference type="InterPro" id="IPR000719">
    <property type="entry name" value="Prot_kinase_dom"/>
</dbReference>
<keyword evidence="4" id="KW-0547">Nucleotide-binding</keyword>
<evidence type="ECO:0000256" key="1">
    <source>
        <dbReference type="ARBA" id="ARBA00012513"/>
    </source>
</evidence>
<evidence type="ECO:0000313" key="9">
    <source>
        <dbReference type="EMBL" id="MDJ1138393.1"/>
    </source>
</evidence>
<protein>
    <recommendedName>
        <fullName evidence="1">non-specific serine/threonine protein kinase</fullName>
        <ecNumber evidence="1">2.7.11.1</ecNumber>
    </recommendedName>
</protein>
<dbReference type="EMBL" id="JANCPR020000086">
    <property type="protein sequence ID" value="MDJ1138393.1"/>
    <property type="molecule type" value="Genomic_DNA"/>
</dbReference>
<feature type="domain" description="Protein kinase" evidence="8">
    <location>
        <begin position="96"/>
        <end position="358"/>
    </location>
</feature>
<evidence type="ECO:0000256" key="3">
    <source>
        <dbReference type="ARBA" id="ARBA00022679"/>
    </source>
</evidence>
<dbReference type="PRINTS" id="PR01955">
    <property type="entry name" value="LANCFRANKIA"/>
</dbReference>
<dbReference type="Gene3D" id="1.10.510.10">
    <property type="entry name" value="Transferase(Phosphotransferase) domain 1"/>
    <property type="match status" value="1"/>
</dbReference>
<dbReference type="PANTHER" id="PTHR43289:SF6">
    <property type="entry name" value="SERINE_THREONINE-PROTEIN KINASE NEKL-3"/>
    <property type="match status" value="1"/>
</dbReference>
<evidence type="ECO:0000256" key="5">
    <source>
        <dbReference type="ARBA" id="ARBA00022777"/>
    </source>
</evidence>
<dbReference type="Gene3D" id="3.30.200.20">
    <property type="entry name" value="Phosphorylase Kinase, domain 1"/>
    <property type="match status" value="1"/>
</dbReference>
<dbReference type="SUPFAM" id="SSF56112">
    <property type="entry name" value="Protein kinase-like (PK-like)"/>
    <property type="match status" value="1"/>
</dbReference>
<keyword evidence="6" id="KW-0067">ATP-binding</keyword>
<keyword evidence="5" id="KW-0418">Kinase</keyword>
<evidence type="ECO:0000256" key="7">
    <source>
        <dbReference type="SAM" id="MobiDB-lite"/>
    </source>
</evidence>
<feature type="region of interest" description="Disordered" evidence="7">
    <location>
        <begin position="65"/>
        <end position="90"/>
    </location>
</feature>
<dbReference type="Pfam" id="PF05147">
    <property type="entry name" value="LANC_like"/>
    <property type="match status" value="1"/>
</dbReference>
<dbReference type="EC" id="2.7.11.1" evidence="1"/>
<comment type="caution">
    <text evidence="9">The sequence shown here is derived from an EMBL/GenBank/DDBJ whole genome shotgun (WGS) entry which is preliminary data.</text>
</comment>
<dbReference type="Pfam" id="PF00069">
    <property type="entry name" value="Pkinase"/>
    <property type="match status" value="1"/>
</dbReference>
<dbReference type="InterPro" id="IPR011009">
    <property type="entry name" value="Kinase-like_dom_sf"/>
</dbReference>
<organism evidence="9 10">
    <name type="scientific">Streptomyces iconiensis</name>
    <dbReference type="NCBI Taxonomy" id="1384038"/>
    <lineage>
        <taxon>Bacteria</taxon>
        <taxon>Bacillati</taxon>
        <taxon>Actinomycetota</taxon>
        <taxon>Actinomycetes</taxon>
        <taxon>Kitasatosporales</taxon>
        <taxon>Streptomycetaceae</taxon>
        <taxon>Streptomyces</taxon>
    </lineage>
</organism>
<gene>
    <name evidence="9" type="ORF">NMN56_041835</name>
</gene>
<dbReference type="SMART" id="SM01260">
    <property type="entry name" value="LANC_like"/>
    <property type="match status" value="1"/>
</dbReference>
<proteinExistence type="predicted"/>
<dbReference type="PANTHER" id="PTHR43289">
    <property type="entry name" value="MITOGEN-ACTIVATED PROTEIN KINASE KINASE KINASE 20-RELATED"/>
    <property type="match status" value="1"/>
</dbReference>
<dbReference type="PROSITE" id="PS50011">
    <property type="entry name" value="PROTEIN_KINASE_DOM"/>
    <property type="match status" value="1"/>
</dbReference>
<dbReference type="SUPFAM" id="SSF158745">
    <property type="entry name" value="LanC-like"/>
    <property type="match status" value="1"/>
</dbReference>